<dbReference type="InterPro" id="IPR001128">
    <property type="entry name" value="Cyt_P450"/>
</dbReference>
<comment type="cofactor">
    <cofactor evidence="7">
        <name>heme</name>
        <dbReference type="ChEBI" id="CHEBI:30413"/>
    </cofactor>
</comment>
<comment type="caution">
    <text evidence="9">The sequence shown here is derived from an EMBL/GenBank/DDBJ whole genome shotgun (WGS) entry which is preliminary data.</text>
</comment>
<dbReference type="PANTHER" id="PTHR24286:SF384">
    <property type="entry name" value="P450, PUTATIVE (EUROFUNG)-RELATED"/>
    <property type="match status" value="1"/>
</dbReference>
<evidence type="ECO:0000256" key="7">
    <source>
        <dbReference type="PIRSR" id="PIRSR602401-1"/>
    </source>
</evidence>
<sequence>MLSYEKPLVRLVQQHKICDQLTYVFNMTLQGLDCILGKEQLVALEMTNLYSFSAICNLILSLEEGPMMDKILEEFHTWARGLQCWPINLPGFTYYKALKARGLIGELFDGLMEQRRQEIAEGRVPEALQTDILNSLLTVPDEEGNLRQDSFIKDNLLFLLEAGSDSSSSTLALVIFYIAKNPHVYKQILQEQKSILDEKRSSGKKENELTMEDISAMTYTWRVIQETLRLHPVQIVGYKKTVTNFEYKGYHIPKGWLLNWTTQTHYSPKYFKDPLKFDPSRWETRPPPFTYLPFGGGPHTCLGNEFARMSMLVFIHHLVRNYTWSLVDPSYDGPFIRDPVFARTQDKVLINVKQIITS</sequence>
<evidence type="ECO:0000256" key="6">
    <source>
        <dbReference type="ARBA" id="ARBA00023033"/>
    </source>
</evidence>
<keyword evidence="3 7" id="KW-0479">Metal-binding</keyword>
<dbReference type="InterPro" id="IPR036396">
    <property type="entry name" value="Cyt_P450_sf"/>
</dbReference>
<dbReference type="Pfam" id="PF00067">
    <property type="entry name" value="p450"/>
    <property type="match status" value="1"/>
</dbReference>
<dbReference type="Proteomes" id="UP001633002">
    <property type="component" value="Unassembled WGS sequence"/>
</dbReference>
<dbReference type="SUPFAM" id="SSF48264">
    <property type="entry name" value="Cytochrome P450"/>
    <property type="match status" value="1"/>
</dbReference>
<dbReference type="GO" id="GO:0046872">
    <property type="term" value="F:metal ion binding"/>
    <property type="evidence" value="ECO:0007669"/>
    <property type="project" value="UniProtKB-KW"/>
</dbReference>
<keyword evidence="6 8" id="KW-0503">Monooxygenase</keyword>
<evidence type="ECO:0000256" key="3">
    <source>
        <dbReference type="ARBA" id="ARBA00022723"/>
    </source>
</evidence>
<proteinExistence type="inferred from homology"/>
<evidence type="ECO:0000256" key="2">
    <source>
        <dbReference type="ARBA" id="ARBA00022617"/>
    </source>
</evidence>
<reference evidence="9 10" key="1">
    <citation type="submission" date="2024-09" db="EMBL/GenBank/DDBJ databases">
        <title>Chromosome-scale assembly of Riccia sorocarpa.</title>
        <authorList>
            <person name="Paukszto L."/>
        </authorList>
    </citation>
    <scope>NUCLEOTIDE SEQUENCE [LARGE SCALE GENOMIC DNA]</scope>
    <source>
        <strain evidence="9">LP-2024</strain>
        <tissue evidence="9">Aerial parts of the thallus</tissue>
    </source>
</reference>
<evidence type="ECO:0000313" key="9">
    <source>
        <dbReference type="EMBL" id="KAL3682207.1"/>
    </source>
</evidence>
<dbReference type="EMBL" id="JBJQOH010000006">
    <property type="protein sequence ID" value="KAL3682207.1"/>
    <property type="molecule type" value="Genomic_DNA"/>
</dbReference>
<keyword evidence="5 7" id="KW-0408">Iron</keyword>
<dbReference type="PROSITE" id="PS00086">
    <property type="entry name" value="CYTOCHROME_P450"/>
    <property type="match status" value="1"/>
</dbReference>
<evidence type="ECO:0000256" key="1">
    <source>
        <dbReference type="ARBA" id="ARBA00010617"/>
    </source>
</evidence>
<organism evidence="9 10">
    <name type="scientific">Riccia sorocarpa</name>
    <dbReference type="NCBI Taxonomy" id="122646"/>
    <lineage>
        <taxon>Eukaryota</taxon>
        <taxon>Viridiplantae</taxon>
        <taxon>Streptophyta</taxon>
        <taxon>Embryophyta</taxon>
        <taxon>Marchantiophyta</taxon>
        <taxon>Marchantiopsida</taxon>
        <taxon>Marchantiidae</taxon>
        <taxon>Marchantiales</taxon>
        <taxon>Ricciaceae</taxon>
        <taxon>Riccia</taxon>
    </lineage>
</organism>
<dbReference type="InterPro" id="IPR002401">
    <property type="entry name" value="Cyt_P450_E_grp-I"/>
</dbReference>
<evidence type="ECO:0000256" key="5">
    <source>
        <dbReference type="ARBA" id="ARBA00023004"/>
    </source>
</evidence>
<comment type="similarity">
    <text evidence="1 8">Belongs to the cytochrome P450 family.</text>
</comment>
<evidence type="ECO:0000256" key="8">
    <source>
        <dbReference type="RuleBase" id="RU000461"/>
    </source>
</evidence>
<dbReference type="PANTHER" id="PTHR24286">
    <property type="entry name" value="CYTOCHROME P450 26"/>
    <property type="match status" value="1"/>
</dbReference>
<gene>
    <name evidence="9" type="ORF">R1sor_000229</name>
</gene>
<name>A0ABD3GVJ9_9MARC</name>
<accession>A0ABD3GVJ9</accession>
<protein>
    <recommendedName>
        <fullName evidence="11">Cytochrome P450</fullName>
    </recommendedName>
</protein>
<evidence type="ECO:0000313" key="10">
    <source>
        <dbReference type="Proteomes" id="UP001633002"/>
    </source>
</evidence>
<dbReference type="PRINTS" id="PR00463">
    <property type="entry name" value="EP450I"/>
</dbReference>
<dbReference type="InterPro" id="IPR017972">
    <property type="entry name" value="Cyt_P450_CS"/>
</dbReference>
<feature type="binding site" description="axial binding residue" evidence="7">
    <location>
        <position position="301"/>
    </location>
    <ligand>
        <name>heme</name>
        <dbReference type="ChEBI" id="CHEBI:30413"/>
    </ligand>
    <ligandPart>
        <name>Fe</name>
        <dbReference type="ChEBI" id="CHEBI:18248"/>
    </ligandPart>
</feature>
<evidence type="ECO:0008006" key="11">
    <source>
        <dbReference type="Google" id="ProtNLM"/>
    </source>
</evidence>
<dbReference type="PRINTS" id="PR00385">
    <property type="entry name" value="P450"/>
</dbReference>
<evidence type="ECO:0000256" key="4">
    <source>
        <dbReference type="ARBA" id="ARBA00023002"/>
    </source>
</evidence>
<keyword evidence="2 7" id="KW-0349">Heme</keyword>
<keyword evidence="10" id="KW-1185">Reference proteome</keyword>
<dbReference type="GO" id="GO:0004497">
    <property type="term" value="F:monooxygenase activity"/>
    <property type="evidence" value="ECO:0007669"/>
    <property type="project" value="UniProtKB-KW"/>
</dbReference>
<dbReference type="Gene3D" id="1.10.630.10">
    <property type="entry name" value="Cytochrome P450"/>
    <property type="match status" value="1"/>
</dbReference>
<dbReference type="AlphaFoldDB" id="A0ABD3GVJ9"/>
<keyword evidence="4 8" id="KW-0560">Oxidoreductase</keyword>